<evidence type="ECO:0000313" key="2">
    <source>
        <dbReference type="Proteomes" id="UP000587991"/>
    </source>
</evidence>
<dbReference type="Proteomes" id="UP000587991">
    <property type="component" value="Unassembled WGS sequence"/>
</dbReference>
<accession>A0A847SDG1</accession>
<dbReference type="Pfam" id="PF11161">
    <property type="entry name" value="DUF2944"/>
    <property type="match status" value="1"/>
</dbReference>
<protein>
    <submittedName>
        <fullName evidence="1">DUF2946 family protein</fullName>
    </submittedName>
</protein>
<name>A0A847SDG1_9NEIS</name>
<sequence length="167" mass="19008">MDDQVKRALQRWPGVPAVYGWLRLDARGDWWLDNTRVRHPGLRDFIGRNYAAAADGCHYFQNGPQRVYIELDAAPYVLHLTTAGELHDHTGLRWGQHPLQGWRDEAGQVWLLEQGRLAILDDRSLAQLDILDTEPPQLTLAGQHVLLPLVASRELLQQFNVNPLPTP</sequence>
<dbReference type="RefSeq" id="WP_168877150.1">
    <property type="nucleotide sequence ID" value="NZ_JABAIM010000002.1"/>
</dbReference>
<evidence type="ECO:0000313" key="1">
    <source>
        <dbReference type="EMBL" id="NLR75486.1"/>
    </source>
</evidence>
<reference evidence="1 2" key="1">
    <citation type="submission" date="2020-04" db="EMBL/GenBank/DDBJ databases">
        <title>Draft genome of Leeia sp. IMCC25680.</title>
        <authorList>
            <person name="Song J."/>
            <person name="Cho J.-C."/>
        </authorList>
    </citation>
    <scope>NUCLEOTIDE SEQUENCE [LARGE SCALE GENOMIC DNA]</scope>
    <source>
        <strain evidence="1 2">IMCC25680</strain>
    </source>
</reference>
<keyword evidence="2" id="KW-1185">Reference proteome</keyword>
<comment type="caution">
    <text evidence="1">The sequence shown here is derived from an EMBL/GenBank/DDBJ whole genome shotgun (WGS) entry which is preliminary data.</text>
</comment>
<gene>
    <name evidence="1" type="ORF">HF682_09980</name>
</gene>
<dbReference type="AlphaFoldDB" id="A0A847SDG1"/>
<dbReference type="InterPro" id="IPR021332">
    <property type="entry name" value="DUF2944"/>
</dbReference>
<dbReference type="EMBL" id="JABAIM010000002">
    <property type="protein sequence ID" value="NLR75486.1"/>
    <property type="molecule type" value="Genomic_DNA"/>
</dbReference>
<proteinExistence type="predicted"/>
<organism evidence="1 2">
    <name type="scientific">Leeia aquatica</name>
    <dbReference type="NCBI Taxonomy" id="2725557"/>
    <lineage>
        <taxon>Bacteria</taxon>
        <taxon>Pseudomonadati</taxon>
        <taxon>Pseudomonadota</taxon>
        <taxon>Betaproteobacteria</taxon>
        <taxon>Neisseriales</taxon>
        <taxon>Leeiaceae</taxon>
        <taxon>Leeia</taxon>
    </lineage>
</organism>